<dbReference type="HAMAP" id="MF_00184">
    <property type="entry name" value="Thr_tRNA_synth"/>
    <property type="match status" value="1"/>
</dbReference>
<evidence type="ECO:0000313" key="15">
    <source>
        <dbReference type="EMBL" id="KKU61356.1"/>
    </source>
</evidence>
<comment type="subunit">
    <text evidence="13">Homodimer.</text>
</comment>
<dbReference type="GO" id="GO:0005524">
    <property type="term" value="F:ATP binding"/>
    <property type="evidence" value="ECO:0007669"/>
    <property type="project" value="UniProtKB-UniRule"/>
</dbReference>
<dbReference type="GO" id="GO:0000049">
    <property type="term" value="F:tRNA binding"/>
    <property type="evidence" value="ECO:0007669"/>
    <property type="project" value="UniProtKB-KW"/>
</dbReference>
<feature type="binding site" evidence="13">
    <location>
        <position position="277"/>
    </location>
    <ligand>
        <name>Zn(2+)</name>
        <dbReference type="ChEBI" id="CHEBI:29105"/>
        <note>catalytic</note>
    </ligand>
</feature>
<dbReference type="PANTHER" id="PTHR11451:SF56">
    <property type="entry name" value="THREONINE--TRNA LIGASE 1"/>
    <property type="match status" value="1"/>
</dbReference>
<feature type="domain" description="Aminoacyl-transfer RNA synthetases class-II family profile" evidence="14">
    <location>
        <begin position="212"/>
        <end position="484"/>
    </location>
</feature>
<evidence type="ECO:0000256" key="4">
    <source>
        <dbReference type="ARBA" id="ARBA00022598"/>
    </source>
</evidence>
<dbReference type="InterPro" id="IPR004154">
    <property type="entry name" value="Anticodon-bd"/>
</dbReference>
<dbReference type="GO" id="GO:0004829">
    <property type="term" value="F:threonine-tRNA ligase activity"/>
    <property type="evidence" value="ECO:0007669"/>
    <property type="project" value="UniProtKB-UniRule"/>
</dbReference>
<dbReference type="Pfam" id="PF07973">
    <property type="entry name" value="tRNA_SAD"/>
    <property type="match status" value="1"/>
</dbReference>
<dbReference type="SUPFAM" id="SSF55186">
    <property type="entry name" value="ThrRS/AlaRS common domain"/>
    <property type="match status" value="1"/>
</dbReference>
<accession>A0A0G1RW60</accession>
<dbReference type="SMART" id="SM00863">
    <property type="entry name" value="tRNA_SAD"/>
    <property type="match status" value="1"/>
</dbReference>
<dbReference type="InterPro" id="IPR002314">
    <property type="entry name" value="aa-tRNA-synt_IIb"/>
</dbReference>
<evidence type="ECO:0000256" key="7">
    <source>
        <dbReference type="ARBA" id="ARBA00022833"/>
    </source>
</evidence>
<evidence type="ECO:0000256" key="2">
    <source>
        <dbReference type="ARBA" id="ARBA00022490"/>
    </source>
</evidence>
<comment type="caution">
    <text evidence="13">Lacks conserved residue(s) required for the propagation of feature annotation.</text>
</comment>
<comment type="subcellular location">
    <subcellularLocation>
        <location evidence="13">Cytoplasm</location>
    </subcellularLocation>
</comment>
<evidence type="ECO:0000256" key="1">
    <source>
        <dbReference type="ARBA" id="ARBA00008226"/>
    </source>
</evidence>
<evidence type="ECO:0000256" key="3">
    <source>
        <dbReference type="ARBA" id="ARBA00022555"/>
    </source>
</evidence>
<dbReference type="FunFam" id="3.30.980.10:FF:000005">
    <property type="entry name" value="Threonyl-tRNA synthetase, mitochondrial"/>
    <property type="match status" value="1"/>
</dbReference>
<keyword evidence="10 13" id="KW-0648">Protein biosynthesis</keyword>
<comment type="similarity">
    <text evidence="1 13">Belongs to the class-II aminoacyl-tRNA synthetase family.</text>
</comment>
<comment type="catalytic activity">
    <reaction evidence="12 13">
        <text>tRNA(Thr) + L-threonine + ATP = L-threonyl-tRNA(Thr) + AMP + diphosphate + H(+)</text>
        <dbReference type="Rhea" id="RHEA:24624"/>
        <dbReference type="Rhea" id="RHEA-COMP:9670"/>
        <dbReference type="Rhea" id="RHEA-COMP:9704"/>
        <dbReference type="ChEBI" id="CHEBI:15378"/>
        <dbReference type="ChEBI" id="CHEBI:30616"/>
        <dbReference type="ChEBI" id="CHEBI:33019"/>
        <dbReference type="ChEBI" id="CHEBI:57926"/>
        <dbReference type="ChEBI" id="CHEBI:78442"/>
        <dbReference type="ChEBI" id="CHEBI:78534"/>
        <dbReference type="ChEBI" id="CHEBI:456215"/>
        <dbReference type="EC" id="6.1.1.3"/>
    </reaction>
</comment>
<dbReference type="PATRIC" id="fig|1618371.3.peg.404"/>
<dbReference type="SUPFAM" id="SSF55681">
    <property type="entry name" value="Class II aaRS and biotin synthetases"/>
    <property type="match status" value="1"/>
</dbReference>
<feature type="binding site" evidence="13">
    <location>
        <position position="328"/>
    </location>
    <ligand>
        <name>Zn(2+)</name>
        <dbReference type="ChEBI" id="CHEBI:29105"/>
        <note>catalytic</note>
    </ligand>
</feature>
<keyword evidence="4 13" id="KW-0436">Ligase</keyword>
<dbReference type="AlphaFoldDB" id="A0A0G1RW60"/>
<dbReference type="EC" id="6.1.1.3" evidence="13"/>
<dbReference type="Gene3D" id="3.30.980.10">
    <property type="entry name" value="Threonyl-trna Synthetase, Chain A, domain 2"/>
    <property type="match status" value="1"/>
</dbReference>
<evidence type="ECO:0000256" key="10">
    <source>
        <dbReference type="ARBA" id="ARBA00022917"/>
    </source>
</evidence>
<evidence type="ECO:0000256" key="6">
    <source>
        <dbReference type="ARBA" id="ARBA00022741"/>
    </source>
</evidence>
<dbReference type="PROSITE" id="PS50862">
    <property type="entry name" value="AA_TRNA_LIGASE_II"/>
    <property type="match status" value="1"/>
</dbReference>
<dbReference type="NCBIfam" id="TIGR00418">
    <property type="entry name" value="thrS"/>
    <property type="match status" value="1"/>
</dbReference>
<dbReference type="Gene3D" id="3.40.50.800">
    <property type="entry name" value="Anticodon-binding domain"/>
    <property type="match status" value="1"/>
</dbReference>
<dbReference type="GO" id="GO:0006435">
    <property type="term" value="P:threonyl-tRNA aminoacylation"/>
    <property type="evidence" value="ECO:0007669"/>
    <property type="project" value="UniProtKB-UniRule"/>
</dbReference>
<keyword evidence="6 13" id="KW-0547">Nucleotide-binding</keyword>
<proteinExistence type="inferred from homology"/>
<dbReference type="CDD" id="cd00860">
    <property type="entry name" value="ThrRS_anticodon"/>
    <property type="match status" value="1"/>
</dbReference>
<protein>
    <recommendedName>
        <fullName evidence="13">Threonine--tRNA ligase</fullName>
        <ecNumber evidence="13">6.1.1.3</ecNumber>
    </recommendedName>
    <alternativeName>
        <fullName evidence="13">Threonyl-tRNA synthetase</fullName>
        <shortName evidence="13">ThrRS</shortName>
    </alternativeName>
</protein>
<evidence type="ECO:0000259" key="14">
    <source>
        <dbReference type="PROSITE" id="PS50862"/>
    </source>
</evidence>
<keyword evidence="7 13" id="KW-0862">Zinc</keyword>
<dbReference type="Pfam" id="PF03129">
    <property type="entry name" value="HGTP_anticodon"/>
    <property type="match status" value="1"/>
</dbReference>
<dbReference type="FunFam" id="3.30.930.10:FF:000002">
    <property type="entry name" value="Threonine--tRNA ligase"/>
    <property type="match status" value="1"/>
</dbReference>
<dbReference type="PANTHER" id="PTHR11451">
    <property type="entry name" value="THREONINE-TRNA LIGASE"/>
    <property type="match status" value="1"/>
</dbReference>
<dbReference type="GO" id="GO:0005737">
    <property type="term" value="C:cytoplasm"/>
    <property type="evidence" value="ECO:0007669"/>
    <property type="project" value="UniProtKB-SubCell"/>
</dbReference>
<dbReference type="InterPro" id="IPR018163">
    <property type="entry name" value="Thr/Ala-tRNA-synth_IIc_edit"/>
</dbReference>
<dbReference type="Proteomes" id="UP000033860">
    <property type="component" value="Unassembled WGS sequence"/>
</dbReference>
<evidence type="ECO:0000256" key="12">
    <source>
        <dbReference type="ARBA" id="ARBA00049515"/>
    </source>
</evidence>
<keyword evidence="8 13" id="KW-0067">ATP-binding</keyword>
<comment type="caution">
    <text evidence="15">The sequence shown here is derived from an EMBL/GenBank/DDBJ whole genome shotgun (WGS) entry which is preliminary data.</text>
</comment>
<dbReference type="InterPro" id="IPR045864">
    <property type="entry name" value="aa-tRNA-synth_II/BPL/LPL"/>
</dbReference>
<dbReference type="EMBL" id="LCNT01000003">
    <property type="protein sequence ID" value="KKU61356.1"/>
    <property type="molecule type" value="Genomic_DNA"/>
</dbReference>
<evidence type="ECO:0000256" key="8">
    <source>
        <dbReference type="ARBA" id="ARBA00022840"/>
    </source>
</evidence>
<evidence type="ECO:0000313" key="16">
    <source>
        <dbReference type="Proteomes" id="UP000033860"/>
    </source>
</evidence>
<keyword evidence="9 13" id="KW-0694">RNA-binding</keyword>
<gene>
    <name evidence="13" type="primary">thrS</name>
    <name evidence="15" type="ORF">UX85_C0003G0015</name>
</gene>
<dbReference type="PRINTS" id="PR01047">
    <property type="entry name" value="TRNASYNTHTHR"/>
</dbReference>
<dbReference type="InterPro" id="IPR002320">
    <property type="entry name" value="Thr-tRNA-ligase_IIa"/>
</dbReference>
<name>A0A0G1RW60_9BACT</name>
<dbReference type="SUPFAM" id="SSF52954">
    <property type="entry name" value="Class II aaRS ABD-related"/>
    <property type="match status" value="1"/>
</dbReference>
<reference evidence="15 16" key="1">
    <citation type="journal article" date="2015" name="Nature">
        <title>rRNA introns, odd ribosomes, and small enigmatic genomes across a large radiation of phyla.</title>
        <authorList>
            <person name="Brown C.T."/>
            <person name="Hug L.A."/>
            <person name="Thomas B.C."/>
            <person name="Sharon I."/>
            <person name="Castelle C.J."/>
            <person name="Singh A."/>
            <person name="Wilkins M.J."/>
            <person name="Williams K.H."/>
            <person name="Banfield J.F."/>
        </authorList>
    </citation>
    <scope>NUCLEOTIDE SEQUENCE [LARGE SCALE GENOMIC DNA]</scope>
</reference>
<evidence type="ECO:0000256" key="13">
    <source>
        <dbReference type="HAMAP-Rule" id="MF_00184"/>
    </source>
</evidence>
<dbReference type="FunFam" id="3.40.50.800:FF:000001">
    <property type="entry name" value="Threonine--tRNA ligase"/>
    <property type="match status" value="1"/>
</dbReference>
<feature type="binding site" evidence="13">
    <location>
        <position position="461"/>
    </location>
    <ligand>
        <name>Zn(2+)</name>
        <dbReference type="ChEBI" id="CHEBI:29105"/>
        <note>catalytic</note>
    </ligand>
</feature>
<evidence type="ECO:0000256" key="5">
    <source>
        <dbReference type="ARBA" id="ARBA00022723"/>
    </source>
</evidence>
<keyword evidence="3 13" id="KW-0820">tRNA-binding</keyword>
<dbReference type="CDD" id="cd00771">
    <property type="entry name" value="ThrRS_core"/>
    <property type="match status" value="1"/>
</dbReference>
<comment type="cofactor">
    <cofactor evidence="13">
        <name>Zn(2+)</name>
        <dbReference type="ChEBI" id="CHEBI:29105"/>
    </cofactor>
    <text evidence="13">Binds 1 zinc ion per subunit.</text>
</comment>
<dbReference type="InterPro" id="IPR012947">
    <property type="entry name" value="tRNA_SAD"/>
</dbReference>
<dbReference type="Gene3D" id="3.30.930.10">
    <property type="entry name" value="Bira Bifunctional Protein, Domain 2"/>
    <property type="match status" value="1"/>
</dbReference>
<dbReference type="Gene3D" id="3.30.54.20">
    <property type="match status" value="1"/>
</dbReference>
<sequence>MAKNQEDLDKLRHSAAHLLAAAVIELYPKAKRAIGPAIKDGFYYDFDFGQIKISKEELPKIEAKMRRIVAGWDKFAKKMLTAAEAKKQHPQNPYKHELIDEFSQGGKKKVSFYQAGDFADLCRGGHVDNPASQLKHFKLLSVAGAYWRGDEKNPMLTRIYGTIFPTQKELDDYLEQQEEAKKRDHRILGQELGLFAFSDLVGKGLPLFTQKGATIWRVLERFVVDEEISRGYQHVRTPNLAKTDLYKKSGHYPYYKDTMYPPMVIDHEELILRPMTCPHHFALYQSKPRSYKDLPLRFAEMASLYRYEKSGELTGLIRVREFTLADSHNFVRKSQAEDEVNLVLDLIEFISQTLGLKKGQDFYYRLSLGDRKNKTKYFDSPQDWDEAEKLLKKVLDDRHAPYETALDEAAFYGPKVDVQMKNVSGKEDTAFTVQYDFCLPARFNLEYTNEKGESEQPVVIHRSSVGAMERSIGFLIEHYAGAFPVWLAPIQAVVLPVGRDHQAYAQKVAAGLTQAGIRVELDDRNATLNAKVRDASGQKIPYILVVGDKEKQANSVAVRTRNNQNLGPMPLAKFSAQVVRAIEEKSLS</sequence>
<dbReference type="Pfam" id="PF00587">
    <property type="entry name" value="tRNA-synt_2b"/>
    <property type="match status" value="1"/>
</dbReference>
<keyword evidence="2 13" id="KW-0963">Cytoplasm</keyword>
<dbReference type="InterPro" id="IPR047246">
    <property type="entry name" value="ThrRS_anticodon"/>
</dbReference>
<keyword evidence="11 13" id="KW-0030">Aminoacyl-tRNA synthetase</keyword>
<evidence type="ECO:0000256" key="11">
    <source>
        <dbReference type="ARBA" id="ARBA00023146"/>
    </source>
</evidence>
<organism evidence="15 16">
    <name type="scientific">Candidatus Beckwithbacteria bacterium GW2011_GWB1_47_15</name>
    <dbReference type="NCBI Taxonomy" id="1618371"/>
    <lineage>
        <taxon>Bacteria</taxon>
        <taxon>Candidatus Beckwithiibacteriota</taxon>
    </lineage>
</organism>
<dbReference type="InterPro" id="IPR036621">
    <property type="entry name" value="Anticodon-bd_dom_sf"/>
</dbReference>
<dbReference type="InterPro" id="IPR006195">
    <property type="entry name" value="aa-tRNA-synth_II"/>
</dbReference>
<evidence type="ECO:0000256" key="9">
    <source>
        <dbReference type="ARBA" id="ARBA00022884"/>
    </source>
</evidence>
<dbReference type="InterPro" id="IPR033728">
    <property type="entry name" value="ThrRS_core"/>
</dbReference>
<keyword evidence="5 13" id="KW-0479">Metal-binding</keyword>
<dbReference type="GO" id="GO:0046872">
    <property type="term" value="F:metal ion binding"/>
    <property type="evidence" value="ECO:0007669"/>
    <property type="project" value="UniProtKB-KW"/>
</dbReference>